<accession>A0AA87YNQ4</accession>
<dbReference type="PANTHER" id="PTHR31942">
    <property type="entry name" value="MLO-LIKE PROTEIN 1"/>
    <property type="match status" value="1"/>
</dbReference>
<dbReference type="GO" id="GO:0006952">
    <property type="term" value="P:defense response"/>
    <property type="evidence" value="ECO:0007669"/>
    <property type="project" value="UniProtKB-KW"/>
</dbReference>
<evidence type="ECO:0000256" key="6">
    <source>
        <dbReference type="ARBA" id="ARBA00023136"/>
    </source>
</evidence>
<keyword evidence="4" id="KW-0611">Plant defense</keyword>
<dbReference type="GO" id="GO:0016020">
    <property type="term" value="C:membrane"/>
    <property type="evidence" value="ECO:0007669"/>
    <property type="project" value="UniProtKB-SubCell"/>
</dbReference>
<proteinExistence type="inferred from homology"/>
<evidence type="ECO:0000256" key="9">
    <source>
        <dbReference type="SAM" id="SignalP"/>
    </source>
</evidence>
<evidence type="ECO:0000256" key="2">
    <source>
        <dbReference type="ARBA" id="ARBA00006574"/>
    </source>
</evidence>
<keyword evidence="11" id="KW-1185">Reference proteome</keyword>
<keyword evidence="5" id="KW-1133">Transmembrane helix</keyword>
<dbReference type="PANTHER" id="PTHR31942:SF57">
    <property type="entry name" value="MLO-LIKE PROTEIN"/>
    <property type="match status" value="1"/>
</dbReference>
<name>A0AA87YNQ4_FICCA</name>
<feature type="chain" id="PRO_5041692515" description="Secreted protein" evidence="9">
    <location>
        <begin position="19"/>
        <end position="78"/>
    </location>
</feature>
<protein>
    <recommendedName>
        <fullName evidence="12">Secreted protein</fullName>
    </recommendedName>
</protein>
<evidence type="ECO:0000313" key="10">
    <source>
        <dbReference type="EMBL" id="GMN18787.1"/>
    </source>
</evidence>
<evidence type="ECO:0000256" key="5">
    <source>
        <dbReference type="ARBA" id="ARBA00022989"/>
    </source>
</evidence>
<feature type="signal peptide" evidence="9">
    <location>
        <begin position="1"/>
        <end position="18"/>
    </location>
</feature>
<dbReference type="Pfam" id="PF03094">
    <property type="entry name" value="Mlo"/>
    <property type="match status" value="1"/>
</dbReference>
<dbReference type="AlphaFoldDB" id="A0AA87YNQ4"/>
<gene>
    <name evidence="10" type="ORF">TIFTF001_048537</name>
</gene>
<evidence type="ECO:0000256" key="4">
    <source>
        <dbReference type="ARBA" id="ARBA00022821"/>
    </source>
</evidence>
<keyword evidence="3" id="KW-0812">Transmembrane</keyword>
<evidence type="ECO:0000256" key="7">
    <source>
        <dbReference type="ARBA" id="ARBA00023265"/>
    </source>
</evidence>
<evidence type="ECO:0000256" key="1">
    <source>
        <dbReference type="ARBA" id="ARBA00004141"/>
    </source>
</evidence>
<sequence length="78" mass="8537">MMKLGLISLLLTVSEVPISKICISHSVANSFLPCEDPLESVEPAVASATQTSPPYSDDRPIDDDDDDDQNYCESMVIY</sequence>
<comment type="caution">
    <text evidence="10">The sequence shown here is derived from an EMBL/GenBank/DDBJ whole genome shotgun (WGS) entry which is preliminary data.</text>
</comment>
<evidence type="ECO:0000256" key="3">
    <source>
        <dbReference type="ARBA" id="ARBA00022692"/>
    </source>
</evidence>
<dbReference type="Proteomes" id="UP001187192">
    <property type="component" value="Unassembled WGS sequence"/>
</dbReference>
<dbReference type="InterPro" id="IPR004326">
    <property type="entry name" value="Mlo"/>
</dbReference>
<reference evidence="10" key="1">
    <citation type="submission" date="2023-07" db="EMBL/GenBank/DDBJ databases">
        <title>draft genome sequence of fig (Ficus carica).</title>
        <authorList>
            <person name="Takahashi T."/>
            <person name="Nishimura K."/>
        </authorList>
    </citation>
    <scope>NUCLEOTIDE SEQUENCE</scope>
</reference>
<evidence type="ECO:0000256" key="8">
    <source>
        <dbReference type="SAM" id="MobiDB-lite"/>
    </source>
</evidence>
<comment type="subcellular location">
    <subcellularLocation>
        <location evidence="1">Membrane</location>
        <topology evidence="1">Multi-pass membrane protein</topology>
    </subcellularLocation>
</comment>
<evidence type="ECO:0000313" key="11">
    <source>
        <dbReference type="Proteomes" id="UP001187192"/>
    </source>
</evidence>
<comment type="similarity">
    <text evidence="2">Belongs to the MLO family.</text>
</comment>
<keyword evidence="9" id="KW-0732">Signal</keyword>
<organism evidence="10 11">
    <name type="scientific">Ficus carica</name>
    <name type="common">Common fig</name>
    <dbReference type="NCBI Taxonomy" id="3494"/>
    <lineage>
        <taxon>Eukaryota</taxon>
        <taxon>Viridiplantae</taxon>
        <taxon>Streptophyta</taxon>
        <taxon>Embryophyta</taxon>
        <taxon>Tracheophyta</taxon>
        <taxon>Spermatophyta</taxon>
        <taxon>Magnoliopsida</taxon>
        <taxon>eudicotyledons</taxon>
        <taxon>Gunneridae</taxon>
        <taxon>Pentapetalae</taxon>
        <taxon>rosids</taxon>
        <taxon>fabids</taxon>
        <taxon>Rosales</taxon>
        <taxon>Moraceae</taxon>
        <taxon>Ficeae</taxon>
        <taxon>Ficus</taxon>
    </lineage>
</organism>
<keyword evidence="6" id="KW-0472">Membrane</keyword>
<dbReference type="EMBL" id="BTGU01006265">
    <property type="protein sequence ID" value="GMN18787.1"/>
    <property type="molecule type" value="Genomic_DNA"/>
</dbReference>
<keyword evidence="7" id="KW-0568">Pathogenesis-related protein</keyword>
<evidence type="ECO:0008006" key="12">
    <source>
        <dbReference type="Google" id="ProtNLM"/>
    </source>
</evidence>
<feature type="region of interest" description="Disordered" evidence="8">
    <location>
        <begin position="42"/>
        <end position="68"/>
    </location>
</feature>